<name>A0AAV2FR56_9ROSI</name>
<protein>
    <submittedName>
        <fullName evidence="2">Uncharacterized protein</fullName>
    </submittedName>
</protein>
<keyword evidence="3" id="KW-1185">Reference proteome</keyword>
<feature type="compositionally biased region" description="Polar residues" evidence="1">
    <location>
        <begin position="314"/>
        <end position="323"/>
    </location>
</feature>
<evidence type="ECO:0000313" key="2">
    <source>
        <dbReference type="EMBL" id="CAL1400502.1"/>
    </source>
</evidence>
<dbReference type="PANTHER" id="PTHR34054">
    <property type="entry name" value="EXPRESSED PROTEIN"/>
    <property type="match status" value="1"/>
</dbReference>
<feature type="compositionally biased region" description="Basic and acidic residues" evidence="1">
    <location>
        <begin position="79"/>
        <end position="89"/>
    </location>
</feature>
<proteinExistence type="predicted"/>
<gene>
    <name evidence="2" type="ORF">LTRI10_LOCUS40626</name>
</gene>
<dbReference type="AlphaFoldDB" id="A0AAV2FR56"/>
<feature type="region of interest" description="Disordered" evidence="1">
    <location>
        <begin position="74"/>
        <end position="118"/>
    </location>
</feature>
<dbReference type="Proteomes" id="UP001497516">
    <property type="component" value="Chromosome 7"/>
</dbReference>
<dbReference type="InterPro" id="IPR045884">
    <property type="entry name" value="At5g59350-like"/>
</dbReference>
<organism evidence="2 3">
    <name type="scientific">Linum trigynum</name>
    <dbReference type="NCBI Taxonomy" id="586398"/>
    <lineage>
        <taxon>Eukaryota</taxon>
        <taxon>Viridiplantae</taxon>
        <taxon>Streptophyta</taxon>
        <taxon>Embryophyta</taxon>
        <taxon>Tracheophyta</taxon>
        <taxon>Spermatophyta</taxon>
        <taxon>Magnoliopsida</taxon>
        <taxon>eudicotyledons</taxon>
        <taxon>Gunneridae</taxon>
        <taxon>Pentapetalae</taxon>
        <taxon>rosids</taxon>
        <taxon>fabids</taxon>
        <taxon>Malpighiales</taxon>
        <taxon>Linaceae</taxon>
        <taxon>Linum</taxon>
    </lineage>
</organism>
<feature type="region of interest" description="Disordered" evidence="1">
    <location>
        <begin position="145"/>
        <end position="164"/>
    </location>
</feature>
<dbReference type="EMBL" id="OZ034820">
    <property type="protein sequence ID" value="CAL1400502.1"/>
    <property type="molecule type" value="Genomic_DNA"/>
</dbReference>
<feature type="compositionally biased region" description="Low complexity" evidence="1">
    <location>
        <begin position="298"/>
        <end position="307"/>
    </location>
</feature>
<reference evidence="2 3" key="1">
    <citation type="submission" date="2024-04" db="EMBL/GenBank/DDBJ databases">
        <authorList>
            <person name="Fracassetti M."/>
        </authorList>
    </citation>
    <scope>NUCLEOTIDE SEQUENCE [LARGE SCALE GENOMIC DNA]</scope>
</reference>
<feature type="compositionally biased region" description="Gly residues" evidence="1">
    <location>
        <begin position="108"/>
        <end position="118"/>
    </location>
</feature>
<accession>A0AAV2FR56</accession>
<evidence type="ECO:0000313" key="3">
    <source>
        <dbReference type="Proteomes" id="UP001497516"/>
    </source>
</evidence>
<dbReference type="PANTHER" id="PTHR34054:SF6">
    <property type="entry name" value="TRANSMEMBRANE PROTEIN"/>
    <property type="match status" value="1"/>
</dbReference>
<dbReference type="PROSITE" id="PS51257">
    <property type="entry name" value="PROKAR_LIPOPROTEIN"/>
    <property type="match status" value="1"/>
</dbReference>
<feature type="region of interest" description="Disordered" evidence="1">
    <location>
        <begin position="298"/>
        <end position="323"/>
    </location>
</feature>
<sequence>MKSGNALVIGLSLVFGCLFLALAAELYYLLWWKRRISSRESEGEDAEDFSRGSNSGGNYAKELIHLVCWKKPSSSDAAAKPDPKPHSQSEPDLELGSDEGKDSLLKGGAAGEGGGGGEESVELELMRLHNLAGPPRFLFTINEESKEDLESEDGKSRLGSRQGSRTKSLSDILLAVDTATPLFTPLESPRYSNPLESYHRQGFNPLFESSAEAELNRLRSSPPPKFKFLRDAEEKLLRRLLEEAQRRGVGSDGESKGSVLGLEEGKPLYPAMAAEVMGGSFLGFLYAKNREVRVHRLPPLSSSTTSSQVIPLASSPTSTISDL</sequence>
<evidence type="ECO:0000256" key="1">
    <source>
        <dbReference type="SAM" id="MobiDB-lite"/>
    </source>
</evidence>